<evidence type="ECO:0000313" key="2">
    <source>
        <dbReference type="Proteomes" id="UP000466535"/>
    </source>
</evidence>
<dbReference type="AlphaFoldDB" id="A0A6B0T3J3"/>
<comment type="caution">
    <text evidence="1">The sequence shown here is derived from an EMBL/GenBank/DDBJ whole genome shotgun (WGS) entry which is preliminary data.</text>
</comment>
<dbReference type="RefSeq" id="WP_159764746.1">
    <property type="nucleotide sequence ID" value="NZ_WUUT01000005.1"/>
</dbReference>
<proteinExistence type="predicted"/>
<accession>A0A6B0T3J3</accession>
<name>A0A6B0T3J3_9EURY</name>
<evidence type="ECO:0000313" key="1">
    <source>
        <dbReference type="EMBL" id="MXR52624.1"/>
    </source>
</evidence>
<sequence length="140" mass="15045">MTDAIPSDHPAVDSYRVELSTVGSTSRPQIVLPGDLECDVDDFVRVVVGGARAHAQVDSTLAGRPVLRGAYANKRLARTTDGENVLAEWLDDEGFQPGTTLVVDVLTDGYAYGIREPGTRVVYEPIEKPDSSLSEIADSL</sequence>
<protein>
    <submittedName>
        <fullName evidence="1">Uncharacterized protein</fullName>
    </submittedName>
</protein>
<dbReference type="Proteomes" id="UP000466535">
    <property type="component" value="Unassembled WGS sequence"/>
</dbReference>
<reference evidence="1 2" key="1">
    <citation type="submission" date="2019-12" db="EMBL/GenBank/DDBJ databases">
        <title>Isolation and characterization of three novel carbon monoxide-oxidizing members of Halobacteria from salione crusts and soils.</title>
        <authorList>
            <person name="Myers M.R."/>
            <person name="King G.M."/>
        </authorList>
    </citation>
    <scope>NUCLEOTIDE SEQUENCE [LARGE SCALE GENOMIC DNA]</scope>
    <source>
        <strain evidence="1 2">WSH3</strain>
    </source>
</reference>
<gene>
    <name evidence="1" type="ORF">GRX03_13540</name>
</gene>
<dbReference type="InterPro" id="IPR055536">
    <property type="entry name" value="DUF7112"/>
</dbReference>
<organism evidence="1 2">
    <name type="scientific">Halovenus carboxidivorans</name>
    <dbReference type="NCBI Taxonomy" id="2692199"/>
    <lineage>
        <taxon>Archaea</taxon>
        <taxon>Methanobacteriati</taxon>
        <taxon>Methanobacteriota</taxon>
        <taxon>Stenosarchaea group</taxon>
        <taxon>Halobacteria</taxon>
        <taxon>Halobacteriales</taxon>
        <taxon>Haloarculaceae</taxon>
        <taxon>Halovenus</taxon>
    </lineage>
</organism>
<keyword evidence="2" id="KW-1185">Reference proteome</keyword>
<dbReference type="Pfam" id="PF23424">
    <property type="entry name" value="DUF7112"/>
    <property type="match status" value="1"/>
</dbReference>
<dbReference type="OrthoDB" id="198318at2157"/>
<dbReference type="EMBL" id="WUUT01000005">
    <property type="protein sequence ID" value="MXR52624.1"/>
    <property type="molecule type" value="Genomic_DNA"/>
</dbReference>